<evidence type="ECO:0000259" key="3">
    <source>
        <dbReference type="Pfam" id="PF07811"/>
    </source>
</evidence>
<keyword evidence="2" id="KW-1133">Transmembrane helix</keyword>
<dbReference type="EMBL" id="JACXIZ010000010">
    <property type="protein sequence ID" value="MBD2844324.1"/>
    <property type="molecule type" value="Genomic_DNA"/>
</dbReference>
<dbReference type="AlphaFoldDB" id="A0A927BRQ4"/>
<name>A0A927BRQ4_9BACL</name>
<sequence length="231" mass="25619">MVNYRSVHWKFLRDERGSYSLEASLVLPFVFVAVLIMLLFAMYMYQRVTLYYVASTAAERTAYGWDNSKRSPLTGLPQPGESDGLYWRIGSDAMLDSLFGLGSGGAREALDLPLHAQQDGASLPARKLQPAASWIPASYEGDVAYERGVLQRTIHVRLRQPLRIAPLELMLGHSDPQAQAFSTVVDPVELIRSVDLVRYYTAKFSGSDSKSAREEAATILKRKRSSPGTGS</sequence>
<dbReference type="Pfam" id="PF07811">
    <property type="entry name" value="TadE"/>
    <property type="match status" value="1"/>
</dbReference>
<feature type="transmembrane region" description="Helical" evidence="2">
    <location>
        <begin position="21"/>
        <end position="45"/>
    </location>
</feature>
<keyword evidence="5" id="KW-1185">Reference proteome</keyword>
<dbReference type="Proteomes" id="UP000621560">
    <property type="component" value="Unassembled WGS sequence"/>
</dbReference>
<evidence type="ECO:0000256" key="2">
    <source>
        <dbReference type="SAM" id="Phobius"/>
    </source>
</evidence>
<accession>A0A927BRQ4</accession>
<feature type="domain" description="TadE-like" evidence="3">
    <location>
        <begin position="17"/>
        <end position="58"/>
    </location>
</feature>
<gene>
    <name evidence="4" type="ORF">IDH44_03910</name>
</gene>
<organism evidence="4 5">
    <name type="scientific">Paenibacillus sabuli</name>
    <dbReference type="NCBI Taxonomy" id="2772509"/>
    <lineage>
        <taxon>Bacteria</taxon>
        <taxon>Bacillati</taxon>
        <taxon>Bacillota</taxon>
        <taxon>Bacilli</taxon>
        <taxon>Bacillales</taxon>
        <taxon>Paenibacillaceae</taxon>
        <taxon>Paenibacillus</taxon>
    </lineage>
</organism>
<protein>
    <submittedName>
        <fullName evidence="4">Pilus assembly protein</fullName>
    </submittedName>
</protein>
<reference evidence="4" key="1">
    <citation type="submission" date="2020-09" db="EMBL/GenBank/DDBJ databases">
        <title>A novel bacterium of genus Paenibacillus, isolated from South China Sea.</title>
        <authorList>
            <person name="Huang H."/>
            <person name="Mo K."/>
            <person name="Hu Y."/>
        </authorList>
    </citation>
    <scope>NUCLEOTIDE SEQUENCE</scope>
    <source>
        <strain evidence="4">IB182496</strain>
    </source>
</reference>
<proteinExistence type="predicted"/>
<comment type="caution">
    <text evidence="4">The sequence shown here is derived from an EMBL/GenBank/DDBJ whole genome shotgun (WGS) entry which is preliminary data.</text>
</comment>
<dbReference type="InterPro" id="IPR012495">
    <property type="entry name" value="TadE-like_dom"/>
</dbReference>
<feature type="region of interest" description="Disordered" evidence="1">
    <location>
        <begin position="206"/>
        <end position="231"/>
    </location>
</feature>
<keyword evidence="2" id="KW-0812">Transmembrane</keyword>
<dbReference type="RefSeq" id="WP_190914901.1">
    <property type="nucleotide sequence ID" value="NZ_JACXIZ010000010.1"/>
</dbReference>
<keyword evidence="2" id="KW-0472">Membrane</keyword>
<evidence type="ECO:0000313" key="4">
    <source>
        <dbReference type="EMBL" id="MBD2844324.1"/>
    </source>
</evidence>
<evidence type="ECO:0000313" key="5">
    <source>
        <dbReference type="Proteomes" id="UP000621560"/>
    </source>
</evidence>
<evidence type="ECO:0000256" key="1">
    <source>
        <dbReference type="SAM" id="MobiDB-lite"/>
    </source>
</evidence>